<dbReference type="InterPro" id="IPR023779">
    <property type="entry name" value="Chromodomain_CS"/>
</dbReference>
<comment type="caution">
    <text evidence="5">The sequence shown here is derived from an EMBL/GenBank/DDBJ whole genome shotgun (WGS) entry which is preliminary data.</text>
</comment>
<dbReference type="Proteomes" id="UP001213000">
    <property type="component" value="Unassembled WGS sequence"/>
</dbReference>
<feature type="compositionally biased region" description="Basic residues" evidence="3">
    <location>
        <begin position="87"/>
        <end position="96"/>
    </location>
</feature>
<evidence type="ECO:0000256" key="2">
    <source>
        <dbReference type="ARBA" id="ARBA00023242"/>
    </source>
</evidence>
<evidence type="ECO:0000259" key="4">
    <source>
        <dbReference type="PROSITE" id="PS50013"/>
    </source>
</evidence>
<reference evidence="5" key="1">
    <citation type="submission" date="2022-07" db="EMBL/GenBank/DDBJ databases">
        <title>Genome Sequence of Leucocoprinus birnbaumii.</title>
        <authorList>
            <person name="Buettner E."/>
        </authorList>
    </citation>
    <scope>NUCLEOTIDE SEQUENCE</scope>
    <source>
        <strain evidence="5">VT141</strain>
    </source>
</reference>
<keyword evidence="6" id="KW-1185">Reference proteome</keyword>
<protein>
    <recommendedName>
        <fullName evidence="4">Chromo domain-containing protein</fullName>
    </recommendedName>
</protein>
<dbReference type="Pfam" id="PF00385">
    <property type="entry name" value="Chromo"/>
    <property type="match status" value="1"/>
</dbReference>
<name>A0AAD5VTQ7_9AGAR</name>
<evidence type="ECO:0000256" key="3">
    <source>
        <dbReference type="SAM" id="MobiDB-lite"/>
    </source>
</evidence>
<feature type="compositionally biased region" description="Polar residues" evidence="3">
    <location>
        <begin position="378"/>
        <end position="393"/>
    </location>
</feature>
<dbReference type="SMART" id="SM00298">
    <property type="entry name" value="CHROMO"/>
    <property type="match status" value="1"/>
</dbReference>
<dbReference type="GO" id="GO:0006338">
    <property type="term" value="P:chromatin remodeling"/>
    <property type="evidence" value="ECO:0007669"/>
    <property type="project" value="UniProtKB-ARBA"/>
</dbReference>
<accession>A0AAD5VTQ7</accession>
<comment type="subcellular location">
    <subcellularLocation>
        <location evidence="1">Nucleus</location>
    </subcellularLocation>
</comment>
<dbReference type="Gene3D" id="2.40.50.40">
    <property type="match status" value="1"/>
</dbReference>
<gene>
    <name evidence="5" type="ORF">NP233_g5625</name>
</gene>
<feature type="region of interest" description="Disordered" evidence="3">
    <location>
        <begin position="83"/>
        <end position="394"/>
    </location>
</feature>
<dbReference type="PROSITE" id="PS50013">
    <property type="entry name" value="CHROMO_2"/>
    <property type="match status" value="1"/>
</dbReference>
<dbReference type="PANTHER" id="PTHR22812">
    <property type="entry name" value="CHROMOBOX PROTEIN"/>
    <property type="match status" value="1"/>
</dbReference>
<feature type="domain" description="Chromo" evidence="4">
    <location>
        <begin position="7"/>
        <end position="70"/>
    </location>
</feature>
<dbReference type="AlphaFoldDB" id="A0AAD5VTQ7"/>
<proteinExistence type="predicted"/>
<feature type="compositionally biased region" description="Polar residues" evidence="3">
    <location>
        <begin position="220"/>
        <end position="233"/>
    </location>
</feature>
<dbReference type="InterPro" id="IPR023780">
    <property type="entry name" value="Chromo_domain"/>
</dbReference>
<dbReference type="CDD" id="cd00024">
    <property type="entry name" value="CD_CSD"/>
    <property type="match status" value="1"/>
</dbReference>
<evidence type="ECO:0000313" key="6">
    <source>
        <dbReference type="Proteomes" id="UP001213000"/>
    </source>
</evidence>
<dbReference type="GO" id="GO:0005634">
    <property type="term" value="C:nucleus"/>
    <property type="evidence" value="ECO:0007669"/>
    <property type="project" value="UniProtKB-SubCell"/>
</dbReference>
<dbReference type="PROSITE" id="PS00598">
    <property type="entry name" value="CHROMO_1"/>
    <property type="match status" value="1"/>
</dbReference>
<dbReference type="EMBL" id="JANIEX010000338">
    <property type="protein sequence ID" value="KAJ3568557.1"/>
    <property type="molecule type" value="Genomic_DNA"/>
</dbReference>
<dbReference type="InterPro" id="IPR016197">
    <property type="entry name" value="Chromo-like_dom_sf"/>
</dbReference>
<evidence type="ECO:0000313" key="5">
    <source>
        <dbReference type="EMBL" id="KAJ3568557.1"/>
    </source>
</evidence>
<keyword evidence="2" id="KW-0539">Nucleus</keyword>
<dbReference type="InterPro" id="IPR051219">
    <property type="entry name" value="Heterochromatin_chromo-domain"/>
</dbReference>
<feature type="compositionally biased region" description="Basic and acidic residues" evidence="3">
    <location>
        <begin position="314"/>
        <end position="328"/>
    </location>
</feature>
<evidence type="ECO:0000256" key="1">
    <source>
        <dbReference type="ARBA" id="ARBA00004123"/>
    </source>
</evidence>
<organism evidence="5 6">
    <name type="scientific">Leucocoprinus birnbaumii</name>
    <dbReference type="NCBI Taxonomy" id="56174"/>
    <lineage>
        <taxon>Eukaryota</taxon>
        <taxon>Fungi</taxon>
        <taxon>Dikarya</taxon>
        <taxon>Basidiomycota</taxon>
        <taxon>Agaricomycotina</taxon>
        <taxon>Agaricomycetes</taxon>
        <taxon>Agaricomycetidae</taxon>
        <taxon>Agaricales</taxon>
        <taxon>Agaricineae</taxon>
        <taxon>Agaricaceae</taxon>
        <taxon>Leucocoprinus</taxon>
    </lineage>
</organism>
<dbReference type="SUPFAM" id="SSF54160">
    <property type="entry name" value="Chromo domain-like"/>
    <property type="match status" value="1"/>
</dbReference>
<dbReference type="InterPro" id="IPR000953">
    <property type="entry name" value="Chromo/chromo_shadow_dom"/>
</dbReference>
<sequence length="521" mass="57343">MSEEELYEIESITQARIKKVNNRKQWQFLVRWKNYPPEEDTWEPMENMQGSEETVQYFLQRINTGGRDYRDLKLFKQGEVFLPVGPPKKRNVKGKKKEVESELEVVEATPDADLPSYSRARKRDSDDAGNEDEPSSKRPRPTLATFGSKPNLLLTEADSTLKSPAMKKAASGLPSERQTSPQKKDEAQVPKPDLGDLLDFSEDTAVSRPASEKAAVVNPDVNSLSPVRSSISTMPLHRARIANPLVKPLPEEPLSSVIKSNKNDKGLSPPPKKTSSTPKRKRPGPGRSSEGLIRAPTLLTMEKGKLKSVKGKRKLEDYSRKVNNKAEEDTYSADVSEGYMEQDTPVELPKPGELLHLAGGDKPGSADLPEFEDDEGNLTPTIQNPESSTNGNALPSAVRESLLPTATSEVESHPEWKRPTIFGLLGLGADVSNPISSIPLDQSRLCNDELFVQMIGRDLLAFCSSRNAFFTQRLNIVPSLLSADAIIVAHVYIEDQSAFADVAANADDTVWSQYILAAGAA</sequence>